<organism evidence="5 6">
    <name type="scientific">Corchorus olitorius</name>
    <dbReference type="NCBI Taxonomy" id="93759"/>
    <lineage>
        <taxon>Eukaryota</taxon>
        <taxon>Viridiplantae</taxon>
        <taxon>Streptophyta</taxon>
        <taxon>Embryophyta</taxon>
        <taxon>Tracheophyta</taxon>
        <taxon>Spermatophyta</taxon>
        <taxon>Magnoliopsida</taxon>
        <taxon>eudicotyledons</taxon>
        <taxon>Gunneridae</taxon>
        <taxon>Pentapetalae</taxon>
        <taxon>rosids</taxon>
        <taxon>malvids</taxon>
        <taxon>Malvales</taxon>
        <taxon>Malvaceae</taxon>
        <taxon>Grewioideae</taxon>
        <taxon>Apeibeae</taxon>
        <taxon>Corchorus</taxon>
    </lineage>
</organism>
<gene>
    <name evidence="5" type="ORF">COLO4_27266</name>
</gene>
<protein>
    <submittedName>
        <fullName evidence="5">Cytochrome P450</fullName>
    </submittedName>
</protein>
<dbReference type="Gene3D" id="3.90.850.10">
    <property type="entry name" value="Fumarylacetoacetase-like, C-terminal domain"/>
    <property type="match status" value="1"/>
</dbReference>
<evidence type="ECO:0000313" key="5">
    <source>
        <dbReference type="EMBL" id="OMO73081.1"/>
    </source>
</evidence>
<dbReference type="Proteomes" id="UP000187203">
    <property type="component" value="Unassembled WGS sequence"/>
</dbReference>
<dbReference type="Pfam" id="PF00067">
    <property type="entry name" value="p450"/>
    <property type="match status" value="1"/>
</dbReference>
<keyword evidence="3" id="KW-0408">Iron</keyword>
<evidence type="ECO:0000256" key="4">
    <source>
        <dbReference type="SAM" id="Phobius"/>
    </source>
</evidence>
<name>A0A1R3HSC6_9ROSI</name>
<sequence length="527" mass="59394">MLISDFSQLQWLPAILLFFLPLFRFLLVLKKNNRNLGSKFELPPSPPKLPIFGHLHLLGNLPHRSLENLSQRYGPVMLLQLGSVPNLIISSAKMAKEFLKTHDIDCCTRPASPGGTKFSYNGLDVAFSPYGDYWKEMRKLFITELLSMKRVQSFAYARESEVGKLITSLSQSSPKPVNLDERIYALADGIIVTVAFGKIYGTDHFKNQAFQNVLGEATNMLASFSAEDFFPRIGRFVDAVTGFNARLEKSFYEFDAYLQMVLNQHLDPARPRPDHEDLVDVLVGLLNDQSSTFRLTENNVKAMLFFTRLEKIPPPDTCSKTERECSDVYCCSDCLLTGIHERCKEGLSLVKRLNNSLEFFCYDLLSIIEPCQVFELVVTAILFVFQQIHVARRVCGKLKTGTVGPGNVLGKTIDVNDVVDHIFGLVLMNNRRDKPREVMGFNQHKVVLSPWIVILDALKPFSRDAPKQDPHLLPYLAEMVSQNYNIALEHIPVAAKENAWKVLVGHGTLNGVTLRERLKVSASCSPI</sequence>
<dbReference type="PANTHER" id="PTHR47955:SF11">
    <property type="entry name" value="4-HYDROXYPHENYLACETALDEHYDE OXIME MONOOXYGENASE"/>
    <property type="match status" value="1"/>
</dbReference>
<dbReference type="InterPro" id="IPR001128">
    <property type="entry name" value="Cyt_P450"/>
</dbReference>
<dbReference type="OrthoDB" id="2789670at2759"/>
<dbReference type="GO" id="GO:0020037">
    <property type="term" value="F:heme binding"/>
    <property type="evidence" value="ECO:0007669"/>
    <property type="project" value="InterPro"/>
</dbReference>
<dbReference type="STRING" id="93759.A0A1R3HSC6"/>
<dbReference type="GO" id="GO:0016705">
    <property type="term" value="F:oxidoreductase activity, acting on paired donors, with incorporation or reduction of molecular oxygen"/>
    <property type="evidence" value="ECO:0007669"/>
    <property type="project" value="InterPro"/>
</dbReference>
<evidence type="ECO:0000256" key="2">
    <source>
        <dbReference type="ARBA" id="ARBA00022723"/>
    </source>
</evidence>
<dbReference type="SUPFAM" id="SSF48264">
    <property type="entry name" value="Cytochrome P450"/>
    <property type="match status" value="1"/>
</dbReference>
<dbReference type="InterPro" id="IPR002401">
    <property type="entry name" value="Cyt_P450_E_grp-I"/>
</dbReference>
<feature type="transmembrane region" description="Helical" evidence="4">
    <location>
        <begin position="12"/>
        <end position="29"/>
    </location>
</feature>
<evidence type="ECO:0000313" key="6">
    <source>
        <dbReference type="Proteomes" id="UP000187203"/>
    </source>
</evidence>
<keyword evidence="2" id="KW-0479">Metal-binding</keyword>
<dbReference type="GO" id="GO:0005506">
    <property type="term" value="F:iron ion binding"/>
    <property type="evidence" value="ECO:0007669"/>
    <property type="project" value="InterPro"/>
</dbReference>
<evidence type="ECO:0000256" key="1">
    <source>
        <dbReference type="ARBA" id="ARBA00010617"/>
    </source>
</evidence>
<keyword evidence="4" id="KW-0472">Membrane</keyword>
<accession>A0A1R3HSC6</accession>
<keyword evidence="6" id="KW-1185">Reference proteome</keyword>
<dbReference type="InterPro" id="IPR036663">
    <property type="entry name" value="Fumarylacetoacetase_C_sf"/>
</dbReference>
<dbReference type="AlphaFoldDB" id="A0A1R3HSC6"/>
<keyword evidence="4" id="KW-0812">Transmembrane</keyword>
<keyword evidence="4" id="KW-1133">Transmembrane helix</keyword>
<dbReference type="EMBL" id="AWUE01019524">
    <property type="protein sequence ID" value="OMO73081.1"/>
    <property type="molecule type" value="Genomic_DNA"/>
</dbReference>
<comment type="caution">
    <text evidence="5">The sequence shown here is derived from an EMBL/GenBank/DDBJ whole genome shotgun (WGS) entry which is preliminary data.</text>
</comment>
<dbReference type="PANTHER" id="PTHR47955">
    <property type="entry name" value="CYTOCHROME P450 FAMILY 71 PROTEIN"/>
    <property type="match status" value="1"/>
</dbReference>
<comment type="similarity">
    <text evidence="1">Belongs to the cytochrome P450 family.</text>
</comment>
<dbReference type="GO" id="GO:0004497">
    <property type="term" value="F:monooxygenase activity"/>
    <property type="evidence" value="ECO:0007669"/>
    <property type="project" value="InterPro"/>
</dbReference>
<dbReference type="InterPro" id="IPR036396">
    <property type="entry name" value="Cyt_P450_sf"/>
</dbReference>
<dbReference type="Gene3D" id="1.10.630.10">
    <property type="entry name" value="Cytochrome P450"/>
    <property type="match status" value="1"/>
</dbReference>
<reference evidence="6" key="1">
    <citation type="submission" date="2013-09" db="EMBL/GenBank/DDBJ databases">
        <title>Corchorus olitorius genome sequencing.</title>
        <authorList>
            <person name="Alam M."/>
            <person name="Haque M.S."/>
            <person name="Islam M.S."/>
            <person name="Emdad E.M."/>
            <person name="Islam M.M."/>
            <person name="Ahmed B."/>
            <person name="Halim A."/>
            <person name="Hossen Q.M.M."/>
            <person name="Hossain M.Z."/>
            <person name="Ahmed R."/>
            <person name="Khan M.M."/>
            <person name="Islam R."/>
            <person name="Rashid M.M."/>
            <person name="Khan S.A."/>
            <person name="Rahman M.S."/>
            <person name="Alam M."/>
            <person name="Yahiya A.S."/>
            <person name="Khan M.S."/>
            <person name="Azam M.S."/>
            <person name="Haque T."/>
            <person name="Lashkar M.Z.H."/>
            <person name="Akhand A.I."/>
            <person name="Morshed G."/>
            <person name="Roy S."/>
            <person name="Uddin K.S."/>
            <person name="Rabeya T."/>
            <person name="Hossain A.S."/>
            <person name="Chowdhury A."/>
            <person name="Snigdha A.R."/>
            <person name="Mortoza M.S."/>
            <person name="Matin S.A."/>
            <person name="Hoque S.M.E."/>
            <person name="Islam M.K."/>
            <person name="Roy D.K."/>
            <person name="Haider R."/>
            <person name="Moosa M.M."/>
            <person name="Elias S.M."/>
            <person name="Hasan A.M."/>
            <person name="Jahan S."/>
            <person name="Shafiuddin M."/>
            <person name="Mahmood N."/>
            <person name="Shommy N.S."/>
        </authorList>
    </citation>
    <scope>NUCLEOTIDE SEQUENCE [LARGE SCALE GENOMIC DNA]</scope>
    <source>
        <strain evidence="6">cv. O-4</strain>
    </source>
</reference>
<proteinExistence type="inferred from homology"/>
<evidence type="ECO:0000256" key="3">
    <source>
        <dbReference type="ARBA" id="ARBA00023004"/>
    </source>
</evidence>
<dbReference type="SUPFAM" id="SSF56529">
    <property type="entry name" value="FAH"/>
    <property type="match status" value="1"/>
</dbReference>
<dbReference type="PRINTS" id="PR00463">
    <property type="entry name" value="EP450I"/>
</dbReference>